<reference evidence="1" key="1">
    <citation type="journal article" date="2021" name="Proc. Natl. Acad. Sci. U.S.A.">
        <title>A Catalog of Tens of Thousands of Viruses from Human Metagenomes Reveals Hidden Associations with Chronic Diseases.</title>
        <authorList>
            <person name="Tisza M.J."/>
            <person name="Buck C.B."/>
        </authorList>
    </citation>
    <scope>NUCLEOTIDE SEQUENCE</scope>
    <source>
        <strain evidence="1">CtlwB1</strain>
    </source>
</reference>
<organism evidence="1">
    <name type="scientific">Siphoviridae sp. ctlwB1</name>
    <dbReference type="NCBI Taxonomy" id="2826449"/>
    <lineage>
        <taxon>Viruses</taxon>
        <taxon>Duplodnaviria</taxon>
        <taxon>Heunggongvirae</taxon>
        <taxon>Uroviricota</taxon>
        <taxon>Caudoviricetes</taxon>
    </lineage>
</organism>
<evidence type="ECO:0000313" key="1">
    <source>
        <dbReference type="EMBL" id="DAD92398.1"/>
    </source>
</evidence>
<proteinExistence type="predicted"/>
<protein>
    <submittedName>
        <fullName evidence="1">Uncharacterized protein</fullName>
    </submittedName>
</protein>
<accession>A0A8S5NCH3</accession>
<dbReference type="EMBL" id="BK015134">
    <property type="protein sequence ID" value="DAD92398.1"/>
    <property type="molecule type" value="Genomic_DNA"/>
</dbReference>
<name>A0A8S5NCH3_9CAUD</name>
<sequence length="52" mass="5928">MHKILKAILSGKSKKEVIDMMSDDEKAILTGVAKNVGLTRQQRRKMMRDAKK</sequence>